<protein>
    <recommendedName>
        <fullName evidence="1">DUF5801 domain-containing protein</fullName>
    </recommendedName>
</protein>
<gene>
    <name evidence="2" type="ORF">UC35_12615</name>
</gene>
<evidence type="ECO:0000313" key="3">
    <source>
        <dbReference type="Proteomes" id="UP000070433"/>
    </source>
</evidence>
<dbReference type="Pfam" id="PF19116">
    <property type="entry name" value="DUF5801"/>
    <property type="match status" value="1"/>
</dbReference>
<accession>A0A127JZP3</accession>
<dbReference type="PATRIC" id="fig|94132.3.peg.2559"/>
<proteinExistence type="predicted"/>
<dbReference type="Proteomes" id="UP000070433">
    <property type="component" value="Chromosome"/>
</dbReference>
<name>A0A127JZP3_9BURK</name>
<organism evidence="2 3">
    <name type="scientific">Ramlibacter tataouinensis</name>
    <dbReference type="NCBI Taxonomy" id="94132"/>
    <lineage>
        <taxon>Bacteria</taxon>
        <taxon>Pseudomonadati</taxon>
        <taxon>Pseudomonadota</taxon>
        <taxon>Betaproteobacteria</taxon>
        <taxon>Burkholderiales</taxon>
        <taxon>Comamonadaceae</taxon>
        <taxon>Ramlibacter</taxon>
    </lineage>
</organism>
<dbReference type="AlphaFoldDB" id="A0A127JZP3"/>
<dbReference type="InterPro" id="IPR043824">
    <property type="entry name" value="DUF5801"/>
</dbReference>
<sequence length="595" mass="60220">MVDPAGSSFGVDGQAASGATTFSLAVSTAGVSSGLTTNAGTSILLFKEGDLVIGRIGSSSGAAAFAVAINASTGVLSMAQYSAVKHANTSDPNDQVSVDNSALLAVVNVKDGDGDTNSASVAIGNQVRILDDGPALAFGNLIGTGTITPQLGAWSMAPGVDQLGANGLDIAMTGFQLVKPDNTTVNGVTFSFEETAPSPDASGNYHFSGSITADLDNNPSTPDITEHFTMTAFTNGTYNIDLVEGFQSSVTFSTASGQLKAGSPDPVKTLLIPPPPATTVEVVFFSVAPGASTASVQALVGSDVGGAYDPTEEMLQGTAAVPPGKPPLVTAGVIDTREVVVSTSGIGVDNNVFQGDGVAGIGGTDESFVVNPTTQVTSVKVNIDNSVGGYNFTGAAQQGGQERLFYNILFVDGTTSGTVLVTQDLGLANKGQPTSFTINGGGKLIDAIQFTMAFGDVKIPSIEFTTETQNLVNGIRLAFTAGIADGDGDSASSSFVANLSANALNSTFDYILNGAASALDWFNVDLTLSQTKYQVNGFDVGTSRDKLVLLGNAGATFGIDNTGADAIVTVNETGGQTTTITVVGVDLLNTDVALV</sequence>
<evidence type="ECO:0000259" key="1">
    <source>
        <dbReference type="Pfam" id="PF19116"/>
    </source>
</evidence>
<reference evidence="2 3" key="1">
    <citation type="journal article" date="2014" name="Int. J. Syst. Evol. Microbiol.">
        <title>Ramlibacter solisilvae sp. nov., isolated from forest soil, and emended description of the genus Ramlibacter.</title>
        <authorList>
            <person name="Lee H.J."/>
            <person name="Lee S.H."/>
            <person name="Lee S.S."/>
            <person name="Lee J.S."/>
            <person name="Kim Y."/>
            <person name="Kim S.C."/>
            <person name="Jeon C.O."/>
        </authorList>
    </citation>
    <scope>NUCLEOTIDE SEQUENCE [LARGE SCALE GENOMIC DNA]</scope>
    <source>
        <strain evidence="2 3">5-10</strain>
    </source>
</reference>
<evidence type="ECO:0000313" key="2">
    <source>
        <dbReference type="EMBL" id="AMO25418.1"/>
    </source>
</evidence>
<keyword evidence="3" id="KW-1185">Reference proteome</keyword>
<feature type="domain" description="DUF5801" evidence="1">
    <location>
        <begin position="7"/>
        <end position="124"/>
    </location>
</feature>
<dbReference type="EMBL" id="CP010951">
    <property type="protein sequence ID" value="AMO25418.1"/>
    <property type="molecule type" value="Genomic_DNA"/>
</dbReference>